<dbReference type="KEGG" id="vnx:VNE69_05119"/>
<keyword evidence="2" id="KW-0132">Cell division</keyword>
<keyword evidence="5" id="KW-0131">Cell cycle</keyword>
<proteinExistence type="inferred from homology"/>
<accession>A0AAX4JC38</accession>
<organism evidence="7 8">
    <name type="scientific">Vairimorpha necatrix</name>
    <dbReference type="NCBI Taxonomy" id="6039"/>
    <lineage>
        <taxon>Eukaryota</taxon>
        <taxon>Fungi</taxon>
        <taxon>Fungi incertae sedis</taxon>
        <taxon>Microsporidia</taxon>
        <taxon>Nosematidae</taxon>
        <taxon>Vairimorpha</taxon>
    </lineage>
</organism>
<dbReference type="Pfam" id="PF03256">
    <property type="entry name" value="ANAPC10"/>
    <property type="match status" value="1"/>
</dbReference>
<evidence type="ECO:0000256" key="1">
    <source>
        <dbReference type="ARBA" id="ARBA00006762"/>
    </source>
</evidence>
<gene>
    <name evidence="7" type="ORF">VNE69_05119</name>
</gene>
<evidence type="ECO:0000256" key="4">
    <source>
        <dbReference type="ARBA" id="ARBA00022786"/>
    </source>
</evidence>
<dbReference type="PANTHER" id="PTHR12936:SF0">
    <property type="entry name" value="ANAPHASE-PROMOTING COMPLEX SUBUNIT 10"/>
    <property type="match status" value="1"/>
</dbReference>
<protein>
    <submittedName>
        <fullName evidence="7">Anaphase-promoting complex subunit 10</fullName>
    </submittedName>
</protein>
<dbReference type="InterPro" id="IPR008979">
    <property type="entry name" value="Galactose-bd-like_sf"/>
</dbReference>
<keyword evidence="4" id="KW-0833">Ubl conjugation pathway</keyword>
<dbReference type="SMART" id="SM01337">
    <property type="entry name" value="APC10"/>
    <property type="match status" value="1"/>
</dbReference>
<keyword evidence="3" id="KW-0498">Mitosis</keyword>
<evidence type="ECO:0000259" key="6">
    <source>
        <dbReference type="PROSITE" id="PS51284"/>
    </source>
</evidence>
<feature type="domain" description="DOC" evidence="6">
    <location>
        <begin position="1"/>
        <end position="138"/>
    </location>
</feature>
<dbReference type="GO" id="GO:0051301">
    <property type="term" value="P:cell division"/>
    <property type="evidence" value="ECO:0007669"/>
    <property type="project" value="UniProtKB-KW"/>
</dbReference>
<evidence type="ECO:0000256" key="2">
    <source>
        <dbReference type="ARBA" id="ARBA00022618"/>
    </source>
</evidence>
<dbReference type="Gene3D" id="2.60.120.260">
    <property type="entry name" value="Galactose-binding domain-like"/>
    <property type="match status" value="1"/>
</dbReference>
<evidence type="ECO:0000256" key="3">
    <source>
        <dbReference type="ARBA" id="ARBA00022776"/>
    </source>
</evidence>
<dbReference type="EMBL" id="CP142730">
    <property type="protein sequence ID" value="WUR03528.1"/>
    <property type="molecule type" value="Genomic_DNA"/>
</dbReference>
<name>A0AAX4JC38_9MICR</name>
<evidence type="ECO:0000313" key="8">
    <source>
        <dbReference type="Proteomes" id="UP001334084"/>
    </source>
</evidence>
<dbReference type="AlphaFoldDB" id="A0AAX4JC38"/>
<dbReference type="PANTHER" id="PTHR12936">
    <property type="entry name" value="ANAPHASE-PROMOTING COMPLEX 10"/>
    <property type="match status" value="1"/>
</dbReference>
<dbReference type="InterPro" id="IPR004939">
    <property type="entry name" value="APC_su10/DOC_dom"/>
</dbReference>
<dbReference type="GO" id="GO:0005680">
    <property type="term" value="C:anaphase-promoting complex"/>
    <property type="evidence" value="ECO:0007669"/>
    <property type="project" value="InterPro"/>
</dbReference>
<dbReference type="PIRSF" id="PIRSF028841">
    <property type="entry name" value="APC10_sub"/>
    <property type="match status" value="1"/>
</dbReference>
<evidence type="ECO:0000313" key="7">
    <source>
        <dbReference type="EMBL" id="WUR03528.1"/>
    </source>
</evidence>
<sequence length="138" mass="16111">MDCRLSSYKKNNSLKELISNEMSEYWATDDSLPHGIQIKFHKLTYVEEIRLFLSFSQDDSYTPKEIEIRTGMTLSTMESILVVTLMEPEGLLSLSVKQVCFYLQIIILSNHQEGKDSHIRNLKIMESKNKEMYIKIPE</sequence>
<dbReference type="GeneID" id="90541343"/>
<comment type="similarity">
    <text evidence="1">Belongs to the APC10 family.</text>
</comment>
<evidence type="ECO:0000256" key="5">
    <source>
        <dbReference type="ARBA" id="ARBA00023306"/>
    </source>
</evidence>
<keyword evidence="8" id="KW-1185">Reference proteome</keyword>
<dbReference type="PROSITE" id="PS51284">
    <property type="entry name" value="DOC"/>
    <property type="match status" value="1"/>
</dbReference>
<reference evidence="7" key="1">
    <citation type="journal article" date="2024" name="BMC Genomics">
        <title>Functional annotation of a divergent genome using sequence and structure-based similarity.</title>
        <authorList>
            <person name="Svedberg D."/>
            <person name="Winiger R.R."/>
            <person name="Berg A."/>
            <person name="Sharma H."/>
            <person name="Tellgren-Roth C."/>
            <person name="Debrunner-Vossbrinck B.A."/>
            <person name="Vossbrinck C.R."/>
            <person name="Barandun J."/>
        </authorList>
    </citation>
    <scope>NUCLEOTIDE SEQUENCE</scope>
    <source>
        <strain evidence="7">Illinois isolate</strain>
    </source>
</reference>
<dbReference type="GO" id="GO:0031145">
    <property type="term" value="P:anaphase-promoting complex-dependent catabolic process"/>
    <property type="evidence" value="ECO:0007669"/>
    <property type="project" value="InterPro"/>
</dbReference>
<dbReference type="RefSeq" id="XP_065329673.1">
    <property type="nucleotide sequence ID" value="XM_065473601.1"/>
</dbReference>
<dbReference type="SUPFAM" id="SSF49785">
    <property type="entry name" value="Galactose-binding domain-like"/>
    <property type="match status" value="1"/>
</dbReference>
<dbReference type="GO" id="GO:0070979">
    <property type="term" value="P:protein K11-linked ubiquitination"/>
    <property type="evidence" value="ECO:0007669"/>
    <property type="project" value="TreeGrafter"/>
</dbReference>
<dbReference type="Proteomes" id="UP001334084">
    <property type="component" value="Chromosome 5"/>
</dbReference>
<dbReference type="InterPro" id="IPR016901">
    <property type="entry name" value="APC10/Doc1"/>
</dbReference>